<keyword evidence="2" id="KW-0732">Signal</keyword>
<gene>
    <name evidence="3" type="ORF">SEMRO_16_G011880.1</name>
</gene>
<accession>A0A9N8D697</accession>
<name>A0A9N8D697_9STRA</name>
<evidence type="ECO:0000313" key="4">
    <source>
        <dbReference type="Proteomes" id="UP001153069"/>
    </source>
</evidence>
<sequence>MNFTSSVLLLVVAVLCCQTVSANTNTTLLDDALAHAGHQERQYDRRELSRCIRREMMVLQNTMAQQEEDDFHDDSPEYHANDDNKQQHSNNNNELKEVTRIFTACQKEVEGGESAMGVGAKVGSFLARAVAAMEQEEREEREEPIADRSPPGSCHV</sequence>
<dbReference type="EMBL" id="CAICTM010000016">
    <property type="protein sequence ID" value="CAB9497237.1"/>
    <property type="molecule type" value="Genomic_DNA"/>
</dbReference>
<organism evidence="3 4">
    <name type="scientific">Seminavis robusta</name>
    <dbReference type="NCBI Taxonomy" id="568900"/>
    <lineage>
        <taxon>Eukaryota</taxon>
        <taxon>Sar</taxon>
        <taxon>Stramenopiles</taxon>
        <taxon>Ochrophyta</taxon>
        <taxon>Bacillariophyta</taxon>
        <taxon>Bacillariophyceae</taxon>
        <taxon>Bacillariophycidae</taxon>
        <taxon>Naviculales</taxon>
        <taxon>Naviculaceae</taxon>
        <taxon>Seminavis</taxon>
    </lineage>
</organism>
<dbReference type="AlphaFoldDB" id="A0A9N8D697"/>
<comment type="caution">
    <text evidence="3">The sequence shown here is derived from an EMBL/GenBank/DDBJ whole genome shotgun (WGS) entry which is preliminary data.</text>
</comment>
<feature type="region of interest" description="Disordered" evidence="1">
    <location>
        <begin position="132"/>
        <end position="156"/>
    </location>
</feature>
<dbReference type="Proteomes" id="UP001153069">
    <property type="component" value="Unassembled WGS sequence"/>
</dbReference>
<evidence type="ECO:0000256" key="2">
    <source>
        <dbReference type="SAM" id="SignalP"/>
    </source>
</evidence>
<feature type="signal peptide" evidence="2">
    <location>
        <begin position="1"/>
        <end position="22"/>
    </location>
</feature>
<feature type="chain" id="PRO_5040237695" evidence="2">
    <location>
        <begin position="23"/>
        <end position="156"/>
    </location>
</feature>
<feature type="region of interest" description="Disordered" evidence="1">
    <location>
        <begin position="62"/>
        <end position="95"/>
    </location>
</feature>
<feature type="compositionally biased region" description="Basic and acidic residues" evidence="1">
    <location>
        <begin position="73"/>
        <end position="86"/>
    </location>
</feature>
<evidence type="ECO:0000256" key="1">
    <source>
        <dbReference type="SAM" id="MobiDB-lite"/>
    </source>
</evidence>
<keyword evidence="4" id="KW-1185">Reference proteome</keyword>
<protein>
    <submittedName>
        <fullName evidence="3">Uncharacterized protein</fullName>
    </submittedName>
</protein>
<evidence type="ECO:0000313" key="3">
    <source>
        <dbReference type="EMBL" id="CAB9497237.1"/>
    </source>
</evidence>
<reference evidence="3" key="1">
    <citation type="submission" date="2020-06" db="EMBL/GenBank/DDBJ databases">
        <authorList>
            <consortium name="Plant Systems Biology data submission"/>
        </authorList>
    </citation>
    <scope>NUCLEOTIDE SEQUENCE</scope>
    <source>
        <strain evidence="3">D6</strain>
    </source>
</reference>
<proteinExistence type="predicted"/>